<dbReference type="SMART" id="SM00065">
    <property type="entry name" value="GAF"/>
    <property type="match status" value="1"/>
</dbReference>
<dbReference type="Gene3D" id="1.10.10.60">
    <property type="entry name" value="Homeodomain-like"/>
    <property type="match status" value="1"/>
</dbReference>
<dbReference type="SUPFAM" id="SSF52540">
    <property type="entry name" value="P-loop containing nucleoside triphosphate hydrolases"/>
    <property type="match status" value="1"/>
</dbReference>
<dbReference type="EMBL" id="CP030058">
    <property type="protein sequence ID" value="QOZ64520.1"/>
    <property type="molecule type" value="Genomic_DNA"/>
</dbReference>
<gene>
    <name evidence="15" type="primary">nifA</name>
    <name evidence="15" type="ORF">GCM10010987_76750</name>
    <name evidence="16" type="ORF">XH86_38290</name>
</gene>
<dbReference type="AlphaFoldDB" id="A0A410VHZ0"/>
<dbReference type="InterPro" id="IPR010113">
    <property type="entry name" value="Nif-specific_regulatory_prot"/>
</dbReference>
<dbReference type="SUPFAM" id="SSF55781">
    <property type="entry name" value="GAF domain-like"/>
    <property type="match status" value="1"/>
</dbReference>
<organism evidence="15 18">
    <name type="scientific">Bradyrhizobium guangdongense</name>
    <dbReference type="NCBI Taxonomy" id="1325090"/>
    <lineage>
        <taxon>Bacteria</taxon>
        <taxon>Pseudomonadati</taxon>
        <taxon>Pseudomonadota</taxon>
        <taxon>Alphaproteobacteria</taxon>
        <taxon>Hyphomicrobiales</taxon>
        <taxon>Nitrobacteraceae</taxon>
        <taxon>Bradyrhizobium</taxon>
    </lineage>
</organism>
<keyword evidence="9 12" id="KW-0010">Activator</keyword>
<dbReference type="Gene3D" id="3.30.450.40">
    <property type="match status" value="1"/>
</dbReference>
<reference evidence="15" key="1">
    <citation type="journal article" date="2014" name="Int. J. Syst. Evol. Microbiol.">
        <title>Complete genome sequence of Corynebacterium casei LMG S-19264T (=DSM 44701T), isolated from a smear-ripened cheese.</title>
        <authorList>
            <consortium name="US DOE Joint Genome Institute (JGI-PGF)"/>
            <person name="Walter F."/>
            <person name="Albersmeier A."/>
            <person name="Kalinowski J."/>
            <person name="Ruckert C."/>
        </authorList>
    </citation>
    <scope>NUCLEOTIDE SEQUENCE</scope>
    <source>
        <strain evidence="15">CGMCC 1.15034</strain>
    </source>
</reference>
<evidence type="ECO:0000256" key="6">
    <source>
        <dbReference type="ARBA" id="ARBA00023012"/>
    </source>
</evidence>
<geneLocation type="plasmid" evidence="16 17">
    <name>unnamed</name>
</geneLocation>
<dbReference type="SMART" id="SM00382">
    <property type="entry name" value="AAA"/>
    <property type="match status" value="1"/>
</dbReference>
<keyword evidence="11 12" id="KW-0535">Nitrogen fixation</keyword>
<feature type="region of interest" description="Disordered" evidence="13">
    <location>
        <begin position="114"/>
        <end position="134"/>
    </location>
</feature>
<comment type="subunit">
    <text evidence="2 12">Interacts with sigma-54.</text>
</comment>
<dbReference type="NCBIfam" id="TIGR01817">
    <property type="entry name" value="nifA"/>
    <property type="match status" value="1"/>
</dbReference>
<evidence type="ECO:0000313" key="18">
    <source>
        <dbReference type="Proteomes" id="UP000625079"/>
    </source>
</evidence>
<evidence type="ECO:0000256" key="4">
    <source>
        <dbReference type="ARBA" id="ARBA00022741"/>
    </source>
</evidence>
<evidence type="ECO:0000256" key="2">
    <source>
        <dbReference type="ARBA" id="ARBA00011135"/>
    </source>
</evidence>
<evidence type="ECO:0000313" key="17">
    <source>
        <dbReference type="Proteomes" id="UP000593880"/>
    </source>
</evidence>
<comment type="function">
    <text evidence="1 12">Required for activation of most nif operons, which are directly involved in nitrogen fixation.</text>
</comment>
<keyword evidence="7 12" id="KW-0805">Transcription regulation</keyword>
<evidence type="ECO:0000256" key="11">
    <source>
        <dbReference type="ARBA" id="ARBA00023231"/>
    </source>
</evidence>
<evidence type="ECO:0000256" key="8">
    <source>
        <dbReference type="ARBA" id="ARBA00023125"/>
    </source>
</evidence>
<dbReference type="FunFam" id="3.40.50.300:FF:000006">
    <property type="entry name" value="DNA-binding transcriptional regulator NtrC"/>
    <property type="match status" value="1"/>
</dbReference>
<evidence type="ECO:0000256" key="9">
    <source>
        <dbReference type="ARBA" id="ARBA00023159"/>
    </source>
</evidence>
<dbReference type="Pfam" id="PF02954">
    <property type="entry name" value="HTH_8"/>
    <property type="match status" value="1"/>
</dbReference>
<reference evidence="15" key="3">
    <citation type="submission" date="2022-12" db="EMBL/GenBank/DDBJ databases">
        <authorList>
            <person name="Sun Q."/>
            <person name="Zhou Y."/>
        </authorList>
    </citation>
    <scope>NUCLEOTIDE SEQUENCE</scope>
    <source>
        <strain evidence="15">CGMCC 1.15034</strain>
    </source>
</reference>
<sequence length="571" mass="62221">MTSDILSSTSQFKSPGAEASRSDAQWAHPKVPEILLRIAEQLAAPFRLELRLEAVVALIQSQLQMQHCVVCLHAGHNAPAIAVGAGWTEGSDQRFRLRLPQGAVERVLNTATPLIITPTQPNNSQTTSDSGSSDATAHSRLSFIAVPIAVESTTVGVLSAELFRDGSPSLDPNSHVTLLLAIANMLGHFLRSYLSTAHDDSEPPLATDGNQTTLPQDDQAEADRNLTLPGVVGRSPALRKLLRKINVVAKSNATILLRGESGSGKEVAAQAIHDLSPRANRPFVKLNCAALSETILESELFGHEKGAFTGAINSRKGRFELADKGTLFLDEIGEISPSFQAKLLRVLQQQEFERVGGTHTIRVDVRLIAATNKDLEVAVSQTQFRADLYYRLSVIPLLVPPLCERRDDIPLLATEFLRTFNSENERSLTFEPSAFDVLKSCEFPGNIRELHNCVQRTATMAAGPAINSRDFACKSDGCFSARLWKSKQPLSMPSQPLPHTGPCDASSEPAHGTTLSHLQVTRGERIIDREHLIAAMERAGWVQAKAARLLKLTSRQIGYALKKHGVELKHL</sequence>
<dbReference type="GO" id="GO:0043565">
    <property type="term" value="F:sequence-specific DNA binding"/>
    <property type="evidence" value="ECO:0007669"/>
    <property type="project" value="InterPro"/>
</dbReference>
<dbReference type="InterPro" id="IPR027417">
    <property type="entry name" value="P-loop_NTPase"/>
</dbReference>
<keyword evidence="10 12" id="KW-0804">Transcription</keyword>
<evidence type="ECO:0000256" key="5">
    <source>
        <dbReference type="ARBA" id="ARBA00022840"/>
    </source>
</evidence>
<dbReference type="OrthoDB" id="9761019at2"/>
<keyword evidence="4" id="KW-0547">Nucleotide-binding</keyword>
<dbReference type="GO" id="GO:0009399">
    <property type="term" value="P:nitrogen fixation"/>
    <property type="evidence" value="ECO:0007669"/>
    <property type="project" value="UniProtKB-UniRule"/>
</dbReference>
<keyword evidence="17" id="KW-1185">Reference proteome</keyword>
<dbReference type="GO" id="GO:0003700">
    <property type="term" value="F:DNA-binding transcription factor activity"/>
    <property type="evidence" value="ECO:0007669"/>
    <property type="project" value="UniProtKB-UniRule"/>
</dbReference>
<dbReference type="InterPro" id="IPR025944">
    <property type="entry name" value="Sigma_54_int_dom_CS"/>
</dbReference>
<dbReference type="Pfam" id="PF00158">
    <property type="entry name" value="Sigma54_activat"/>
    <property type="match status" value="1"/>
</dbReference>
<evidence type="ECO:0000259" key="14">
    <source>
        <dbReference type="PROSITE" id="PS50045"/>
    </source>
</evidence>
<evidence type="ECO:0000256" key="10">
    <source>
        <dbReference type="ARBA" id="ARBA00023163"/>
    </source>
</evidence>
<dbReference type="PANTHER" id="PTHR32071:SF117">
    <property type="entry name" value="PTS-DEPENDENT DIHYDROXYACETONE KINASE OPERON REGULATORY PROTEIN-RELATED"/>
    <property type="match status" value="1"/>
</dbReference>
<dbReference type="InterPro" id="IPR029016">
    <property type="entry name" value="GAF-like_dom_sf"/>
</dbReference>
<feature type="compositionally biased region" description="Polar residues" evidence="13">
    <location>
        <begin position="114"/>
        <end position="123"/>
    </location>
</feature>
<dbReference type="Pfam" id="PF25601">
    <property type="entry name" value="AAA_lid_14"/>
    <property type="match status" value="1"/>
</dbReference>
<feature type="domain" description="Sigma-54 factor interaction" evidence="14">
    <location>
        <begin position="231"/>
        <end position="459"/>
    </location>
</feature>
<protein>
    <recommendedName>
        <fullName evidence="3 12">Nif-specific regulatory protein</fullName>
    </recommendedName>
</protein>
<keyword evidence="16" id="KW-0614">Plasmid</keyword>
<dbReference type="PROSITE" id="PS00676">
    <property type="entry name" value="SIGMA54_INTERACT_2"/>
    <property type="match status" value="1"/>
</dbReference>
<feature type="compositionally biased region" description="Low complexity" evidence="13">
    <location>
        <begin position="124"/>
        <end position="134"/>
    </location>
</feature>
<dbReference type="Pfam" id="PF01590">
    <property type="entry name" value="GAF"/>
    <property type="match status" value="1"/>
</dbReference>
<evidence type="ECO:0000256" key="3">
    <source>
        <dbReference type="ARBA" id="ARBA00015308"/>
    </source>
</evidence>
<dbReference type="EMBL" id="BMHC01000035">
    <property type="protein sequence ID" value="GGI33912.1"/>
    <property type="molecule type" value="Genomic_DNA"/>
</dbReference>
<keyword evidence="8 12" id="KW-0238">DNA-binding</keyword>
<dbReference type="PRINTS" id="PR01590">
    <property type="entry name" value="HTHFIS"/>
</dbReference>
<dbReference type="Proteomes" id="UP000625079">
    <property type="component" value="Unassembled WGS sequence"/>
</dbReference>
<dbReference type="InterPro" id="IPR025943">
    <property type="entry name" value="Sigma_54_int_dom_ATP-bd_2"/>
</dbReference>
<dbReference type="InterPro" id="IPR003018">
    <property type="entry name" value="GAF"/>
</dbReference>
<dbReference type="GO" id="GO:0005524">
    <property type="term" value="F:ATP binding"/>
    <property type="evidence" value="ECO:0007669"/>
    <property type="project" value="UniProtKB-KW"/>
</dbReference>
<evidence type="ECO:0000256" key="12">
    <source>
        <dbReference type="RuleBase" id="RU368029"/>
    </source>
</evidence>
<dbReference type="PROSITE" id="PS00688">
    <property type="entry name" value="SIGMA54_INTERACT_3"/>
    <property type="match status" value="1"/>
</dbReference>
<keyword evidence="6 12" id="KW-0902">Two-component regulatory system</keyword>
<evidence type="ECO:0000256" key="1">
    <source>
        <dbReference type="ARBA" id="ARBA00002167"/>
    </source>
</evidence>
<dbReference type="Gene3D" id="1.10.8.60">
    <property type="match status" value="1"/>
</dbReference>
<feature type="compositionally biased region" description="Polar residues" evidence="13">
    <location>
        <begin position="1"/>
        <end position="13"/>
    </location>
</feature>
<dbReference type="InterPro" id="IPR003593">
    <property type="entry name" value="AAA+_ATPase"/>
</dbReference>
<dbReference type="InterPro" id="IPR002078">
    <property type="entry name" value="Sigma_54_int"/>
</dbReference>
<accession>A0A410VHZ0</accession>
<dbReference type="RefSeq" id="WP_128929911.1">
    <property type="nucleotide sequence ID" value="NZ_BMHC01000035.1"/>
</dbReference>
<dbReference type="Proteomes" id="UP000593880">
    <property type="component" value="Plasmid unnamed"/>
</dbReference>
<feature type="region of interest" description="Disordered" evidence="13">
    <location>
        <begin position="489"/>
        <end position="513"/>
    </location>
</feature>
<dbReference type="Gene3D" id="3.40.50.300">
    <property type="entry name" value="P-loop containing nucleotide triphosphate hydrolases"/>
    <property type="match status" value="1"/>
</dbReference>
<evidence type="ECO:0000313" key="16">
    <source>
        <dbReference type="EMBL" id="QOZ64520.1"/>
    </source>
</evidence>
<feature type="region of interest" description="Disordered" evidence="13">
    <location>
        <begin position="1"/>
        <end position="25"/>
    </location>
</feature>
<dbReference type="PROSITE" id="PS50045">
    <property type="entry name" value="SIGMA54_INTERACT_4"/>
    <property type="match status" value="1"/>
</dbReference>
<evidence type="ECO:0000256" key="13">
    <source>
        <dbReference type="SAM" id="MobiDB-lite"/>
    </source>
</evidence>
<proteinExistence type="predicted"/>
<evidence type="ECO:0000313" key="15">
    <source>
        <dbReference type="EMBL" id="GGI33912.1"/>
    </source>
</evidence>
<dbReference type="PANTHER" id="PTHR32071">
    <property type="entry name" value="TRANSCRIPTIONAL REGULATORY PROTEIN"/>
    <property type="match status" value="1"/>
</dbReference>
<dbReference type="GO" id="GO:0000160">
    <property type="term" value="P:phosphorelay signal transduction system"/>
    <property type="evidence" value="ECO:0007669"/>
    <property type="project" value="UniProtKB-UniRule"/>
</dbReference>
<feature type="region of interest" description="Disordered" evidence="13">
    <location>
        <begin position="200"/>
        <end position="221"/>
    </location>
</feature>
<keyword evidence="5" id="KW-0067">ATP-binding</keyword>
<dbReference type="CDD" id="cd00009">
    <property type="entry name" value="AAA"/>
    <property type="match status" value="1"/>
</dbReference>
<evidence type="ECO:0000256" key="7">
    <source>
        <dbReference type="ARBA" id="ARBA00023015"/>
    </source>
</evidence>
<reference evidence="16 17" key="2">
    <citation type="submission" date="2018-06" db="EMBL/GenBank/DDBJ databases">
        <title>Comparative genomics of rhizobia nodulating Arachis hypogaea in China.</title>
        <authorList>
            <person name="Li Y."/>
        </authorList>
    </citation>
    <scope>NUCLEOTIDE SEQUENCE [LARGE SCALE GENOMIC DNA]</scope>
    <source>
        <strain evidence="16 17">CCBAU 51658</strain>
        <plasmid evidence="16 17">unnamed</plasmid>
    </source>
</reference>
<dbReference type="InterPro" id="IPR002197">
    <property type="entry name" value="HTH_Fis"/>
</dbReference>
<dbReference type="InterPro" id="IPR058031">
    <property type="entry name" value="AAA_lid_NorR"/>
</dbReference>
<name>A0A410VHZ0_9BRAD</name>